<protein>
    <recommendedName>
        <fullName evidence="2">CobW/HypB/UreG nucleotide-binding domain-containing protein</fullName>
    </recommendedName>
</protein>
<sequence length="285" mass="31939">MPYDKDLNMQRCQRFASYDDLDKYNTTIEEREEYEPYIDMGGVIFAGVDYEEILREAEKEADVIIWDGGNNDFSFYKTDLLITMADPHRAGHELLYYPGELNFRSADVIIINKVNTADRRDVESVRNNAIDVNPNAKVIMGISDVIAEDKNKISGKRVLVIEDGPTVTHGGMPYGAGTVAAEDAGVKEIIDPRPFAVGSIKKTFEKYTHLTNVLPAMGYGKKQIKELEDTINKTDAEVVVSGTPIDITRVLKSSKPIVRIRYSVGKETGKELEGLIDKFIKKHLS</sequence>
<dbReference type="AlphaFoldDB" id="X0YPP2"/>
<organism evidence="1">
    <name type="scientific">marine sediment metagenome</name>
    <dbReference type="NCBI Taxonomy" id="412755"/>
    <lineage>
        <taxon>unclassified sequences</taxon>
        <taxon>metagenomes</taxon>
        <taxon>ecological metagenomes</taxon>
    </lineage>
</organism>
<dbReference type="InterPro" id="IPR027417">
    <property type="entry name" value="P-loop_NTPase"/>
</dbReference>
<reference evidence="1" key="1">
    <citation type="journal article" date="2014" name="Front. Microbiol.">
        <title>High frequency of phylogenetically diverse reductive dehalogenase-homologous genes in deep subseafloor sedimentary metagenomes.</title>
        <authorList>
            <person name="Kawai M."/>
            <person name="Futagami T."/>
            <person name="Toyoda A."/>
            <person name="Takaki Y."/>
            <person name="Nishi S."/>
            <person name="Hori S."/>
            <person name="Arai W."/>
            <person name="Tsubouchi T."/>
            <person name="Morono Y."/>
            <person name="Uchiyama I."/>
            <person name="Ito T."/>
            <person name="Fujiyama A."/>
            <person name="Inagaki F."/>
            <person name="Takami H."/>
        </authorList>
    </citation>
    <scope>NUCLEOTIDE SEQUENCE</scope>
    <source>
        <strain evidence="1">Expedition CK06-06</strain>
    </source>
</reference>
<proteinExistence type="predicted"/>
<dbReference type="PANTHER" id="PTHR42869">
    <property type="entry name" value="SLL0572 PROTEIN"/>
    <property type="match status" value="1"/>
</dbReference>
<accession>X0YPP2</accession>
<dbReference type="EMBL" id="BART01008795">
    <property type="protein sequence ID" value="GAG58224.1"/>
    <property type="molecule type" value="Genomic_DNA"/>
</dbReference>
<evidence type="ECO:0000313" key="1">
    <source>
        <dbReference type="EMBL" id="GAG58224.1"/>
    </source>
</evidence>
<comment type="caution">
    <text evidence="1">The sequence shown here is derived from an EMBL/GenBank/DDBJ whole genome shotgun (WGS) entry which is preliminary data.</text>
</comment>
<dbReference type="InterPro" id="IPR053199">
    <property type="entry name" value="cDPG_synthetase-like"/>
</dbReference>
<evidence type="ECO:0008006" key="2">
    <source>
        <dbReference type="Google" id="ProtNLM"/>
    </source>
</evidence>
<name>X0YPP2_9ZZZZ</name>
<gene>
    <name evidence="1" type="ORF">S01H4_19686</name>
</gene>
<dbReference type="PANTHER" id="PTHR42869:SF1">
    <property type="entry name" value="SLL0572 PROTEIN"/>
    <property type="match status" value="1"/>
</dbReference>
<dbReference type="Gene3D" id="3.40.50.300">
    <property type="entry name" value="P-loop containing nucleotide triphosphate hydrolases"/>
    <property type="match status" value="1"/>
</dbReference>